<dbReference type="Gene3D" id="1.25.40.10">
    <property type="entry name" value="Tetratricopeptide repeat domain"/>
    <property type="match status" value="4"/>
</dbReference>
<feature type="repeat" description="PPR" evidence="3">
    <location>
        <begin position="154"/>
        <end position="189"/>
    </location>
</feature>
<dbReference type="Pfam" id="PF12854">
    <property type="entry name" value="PPR_1"/>
    <property type="match status" value="2"/>
</dbReference>
<dbReference type="InterPro" id="IPR011990">
    <property type="entry name" value="TPR-like_helical_dom_sf"/>
</dbReference>
<feature type="repeat" description="PPR" evidence="3">
    <location>
        <begin position="372"/>
        <end position="406"/>
    </location>
</feature>
<protein>
    <recommendedName>
        <fullName evidence="6">Pentacotripeptide-repeat region of PRORP domain-containing protein</fullName>
    </recommendedName>
</protein>
<dbReference type="AlphaFoldDB" id="A0A2G5EDI2"/>
<evidence type="ECO:0000256" key="3">
    <source>
        <dbReference type="PROSITE-ProRule" id="PRU00708"/>
    </source>
</evidence>
<proteinExistence type="inferred from homology"/>
<comment type="similarity">
    <text evidence="1">Belongs to the PPR family. P subfamily.</text>
</comment>
<dbReference type="FunFam" id="1.25.40.10:FF:000558">
    <property type="entry name" value="Pentatricopeptide repeat-containing protein At5g39710"/>
    <property type="match status" value="1"/>
</dbReference>
<dbReference type="Proteomes" id="UP000230069">
    <property type="component" value="Unassembled WGS sequence"/>
</dbReference>
<dbReference type="SUPFAM" id="SSF81901">
    <property type="entry name" value="HCP-like"/>
    <property type="match status" value="1"/>
</dbReference>
<feature type="repeat" description="PPR" evidence="3">
    <location>
        <begin position="330"/>
        <end position="364"/>
    </location>
</feature>
<reference evidence="4 5" key="1">
    <citation type="submission" date="2017-09" db="EMBL/GenBank/DDBJ databases">
        <title>WGS assembly of Aquilegia coerulea Goldsmith.</title>
        <authorList>
            <person name="Hodges S."/>
            <person name="Kramer E."/>
            <person name="Nordborg M."/>
            <person name="Tomkins J."/>
            <person name="Borevitz J."/>
            <person name="Derieg N."/>
            <person name="Yan J."/>
            <person name="Mihaltcheva S."/>
            <person name="Hayes R.D."/>
            <person name="Rokhsar D."/>
        </authorList>
    </citation>
    <scope>NUCLEOTIDE SEQUENCE [LARGE SCALE GENOMIC DNA]</scope>
    <source>
        <strain evidence="5">cv. Goldsmith</strain>
    </source>
</reference>
<name>A0A2G5EDI2_AQUCA</name>
<feature type="repeat" description="PPR" evidence="3">
    <location>
        <begin position="260"/>
        <end position="294"/>
    </location>
</feature>
<organism evidence="4 5">
    <name type="scientific">Aquilegia coerulea</name>
    <name type="common">Rocky mountain columbine</name>
    <dbReference type="NCBI Taxonomy" id="218851"/>
    <lineage>
        <taxon>Eukaryota</taxon>
        <taxon>Viridiplantae</taxon>
        <taxon>Streptophyta</taxon>
        <taxon>Embryophyta</taxon>
        <taxon>Tracheophyta</taxon>
        <taxon>Spermatophyta</taxon>
        <taxon>Magnoliopsida</taxon>
        <taxon>Ranunculales</taxon>
        <taxon>Ranunculaceae</taxon>
        <taxon>Thalictroideae</taxon>
        <taxon>Aquilegia</taxon>
    </lineage>
</organism>
<dbReference type="Pfam" id="PF01535">
    <property type="entry name" value="PPR"/>
    <property type="match status" value="3"/>
</dbReference>
<evidence type="ECO:0000256" key="1">
    <source>
        <dbReference type="ARBA" id="ARBA00007626"/>
    </source>
</evidence>
<dbReference type="PANTHER" id="PTHR47938">
    <property type="entry name" value="RESPIRATORY COMPLEX I CHAPERONE (CIA84), PUTATIVE (AFU_ORTHOLOGUE AFUA_2G06020)-RELATED"/>
    <property type="match status" value="1"/>
</dbReference>
<gene>
    <name evidence="4" type="ORF">AQUCO_00900418v1</name>
</gene>
<feature type="repeat" description="PPR" evidence="3">
    <location>
        <begin position="407"/>
        <end position="441"/>
    </location>
</feature>
<feature type="repeat" description="PPR" evidence="3">
    <location>
        <begin position="190"/>
        <end position="224"/>
    </location>
</feature>
<dbReference type="PANTHER" id="PTHR47938:SF35">
    <property type="entry name" value="PENTATRICOPEPTIDE REPEAT-CONTAINING PROTEIN 4, MITOCHONDRIAL-RELATED"/>
    <property type="match status" value="1"/>
</dbReference>
<evidence type="ECO:0008006" key="6">
    <source>
        <dbReference type="Google" id="ProtNLM"/>
    </source>
</evidence>
<dbReference type="InParanoid" id="A0A2G5EDI2"/>
<evidence type="ECO:0000313" key="5">
    <source>
        <dbReference type="Proteomes" id="UP000230069"/>
    </source>
</evidence>
<feature type="repeat" description="PPR" evidence="3">
    <location>
        <begin position="295"/>
        <end position="329"/>
    </location>
</feature>
<accession>A0A2G5EDI2</accession>
<dbReference type="EMBL" id="KZ305026">
    <property type="protein sequence ID" value="PIA53813.1"/>
    <property type="molecule type" value="Genomic_DNA"/>
</dbReference>
<keyword evidence="5" id="KW-1185">Reference proteome</keyword>
<evidence type="ECO:0000256" key="2">
    <source>
        <dbReference type="ARBA" id="ARBA00022737"/>
    </source>
</evidence>
<evidence type="ECO:0000313" key="4">
    <source>
        <dbReference type="EMBL" id="PIA53813.1"/>
    </source>
</evidence>
<dbReference type="PROSITE" id="PS51375">
    <property type="entry name" value="PPR"/>
    <property type="match status" value="11"/>
</dbReference>
<sequence>MSPKTLIKWSNKITPSLVQKLIQAERDVNKAKIIFDSATAEYANGFQHDHTTFGVIISRLVSANQFKAAEELLNRMKNEKVSFTEEIFLSIFRAYGRAHKPLDVLRVFKMMKEFEYEPTEKSYVTVFSILVRENQLKMAQKFYKYMKETGVPPSVTIINVLIKALCMNEGTMEAGVRVFRQMSDYRCTPDAYTYGTLINGMCKFGKVAEAKELFQEMETKGCLPTVVTYTSLINGLCHSGNIDEALKLLEKMSSKGREPNVVTFSSLMDGLCKVGRSSEAIDLLEKMINKRHAPNMITYSTLINGLCKEHNLQGAVEVLDRMKLQGMKPDAGLYGKLITGFCDLSKFRDAANFLDEMILGGISPNRVTWTLHVKIHNMVVQGLCTDNDLNRAFQVYLSMRTRGISINVETFDSLVGWFCKKGDVHKAARIVSEMVVDGCIPDEGTWKAVVTGIGCRKKAREAADLLQNELIGVSVERES</sequence>
<feature type="repeat" description="PPR" evidence="3">
    <location>
        <begin position="119"/>
        <end position="153"/>
    </location>
</feature>
<dbReference type="GO" id="GO:0003729">
    <property type="term" value="F:mRNA binding"/>
    <property type="evidence" value="ECO:0007669"/>
    <property type="project" value="TreeGrafter"/>
</dbReference>
<feature type="repeat" description="PPR" evidence="3">
    <location>
        <begin position="84"/>
        <end position="118"/>
    </location>
</feature>
<dbReference type="FunCoup" id="A0A2G5EDI2">
    <property type="interactions" value="743"/>
</dbReference>
<dbReference type="InterPro" id="IPR002885">
    <property type="entry name" value="PPR_rpt"/>
</dbReference>
<keyword evidence="2" id="KW-0677">Repeat</keyword>
<feature type="repeat" description="PPR" evidence="3">
    <location>
        <begin position="225"/>
        <end position="259"/>
    </location>
</feature>
<dbReference type="NCBIfam" id="TIGR00756">
    <property type="entry name" value="PPR"/>
    <property type="match status" value="9"/>
</dbReference>
<dbReference type="Pfam" id="PF13041">
    <property type="entry name" value="PPR_2"/>
    <property type="match status" value="3"/>
</dbReference>
<dbReference type="OrthoDB" id="185373at2759"/>
<feature type="repeat" description="PPR" evidence="3">
    <location>
        <begin position="49"/>
        <end position="83"/>
    </location>
</feature>
<dbReference type="STRING" id="218851.A0A2G5EDI2"/>